<evidence type="ECO:0000313" key="2">
    <source>
        <dbReference type="Proteomes" id="UP001203207"/>
    </source>
</evidence>
<accession>A0AAE3FYW3</accession>
<protein>
    <submittedName>
        <fullName evidence="1">Uncharacterized protein</fullName>
    </submittedName>
</protein>
<reference evidence="1" key="2">
    <citation type="submission" date="2022-02" db="EMBL/GenBank/DDBJ databases">
        <authorList>
            <person name="Elcheninov A.G."/>
            <person name="Sorokin D.Y."/>
            <person name="Kublanov I.V."/>
        </authorList>
    </citation>
    <scope>NUCLEOTIDE SEQUENCE</scope>
    <source>
        <strain evidence="1">AArc-St2</strain>
    </source>
</reference>
<dbReference type="Proteomes" id="UP001203207">
    <property type="component" value="Unassembled WGS sequence"/>
</dbReference>
<dbReference type="RefSeq" id="WP_174653690.1">
    <property type="nucleotide sequence ID" value="NZ_JAKRVX010000003.1"/>
</dbReference>
<dbReference type="EMBL" id="JAKRVX010000003">
    <property type="protein sequence ID" value="MCL9817204.1"/>
    <property type="molecule type" value="Genomic_DNA"/>
</dbReference>
<proteinExistence type="predicted"/>
<gene>
    <name evidence="1" type="ORF">AArcSt2_09630</name>
</gene>
<dbReference type="AlphaFoldDB" id="A0AAE3FYW3"/>
<name>A0AAE3FYW3_9EURY</name>
<reference evidence="1" key="1">
    <citation type="journal article" date="2022" name="Syst. Appl. Microbiol.">
        <title>Natronocalculus amylovorans gen. nov., sp. nov., and Natranaeroarchaeum aerophilus sp. nov., dominant culturable amylolytic natronoarchaea from hypersaline soda lakes in southwestern Siberia.</title>
        <authorList>
            <person name="Sorokin D.Y."/>
            <person name="Elcheninov A.G."/>
            <person name="Khizhniak T.V."/>
            <person name="Koenen M."/>
            <person name="Bale N.J."/>
            <person name="Damste J.S.S."/>
            <person name="Kublanov I.V."/>
        </authorList>
    </citation>
    <scope>NUCLEOTIDE SEQUENCE</scope>
    <source>
        <strain evidence="1">AArc-St2</strain>
    </source>
</reference>
<evidence type="ECO:0000313" key="1">
    <source>
        <dbReference type="EMBL" id="MCL9817204.1"/>
    </source>
</evidence>
<sequence>MDAKTMLGEIESAIEETFDPHKRHQEKTRAESRRNVYKKALKEVETVGGSEQMHALGVWIQNQIRYHQRLPSGREVRKRGAEMCRSNGHRVSTGSWLGA</sequence>
<organism evidence="1 2">
    <name type="scientific">Natronocalculus amylovorans</name>
    <dbReference type="NCBI Taxonomy" id="2917812"/>
    <lineage>
        <taxon>Archaea</taxon>
        <taxon>Methanobacteriati</taxon>
        <taxon>Methanobacteriota</taxon>
        <taxon>Stenosarchaea group</taxon>
        <taxon>Halobacteria</taxon>
        <taxon>Halobacteriales</taxon>
        <taxon>Haloferacaceae</taxon>
        <taxon>Natronocalculus</taxon>
    </lineage>
</organism>
<comment type="caution">
    <text evidence="1">The sequence shown here is derived from an EMBL/GenBank/DDBJ whole genome shotgun (WGS) entry which is preliminary data.</text>
</comment>
<keyword evidence="2" id="KW-1185">Reference proteome</keyword>